<name>A0AAV4YAG5_CAEEX</name>
<feature type="compositionally biased region" description="Polar residues" evidence="1">
    <location>
        <begin position="165"/>
        <end position="194"/>
    </location>
</feature>
<reference evidence="2 3" key="1">
    <citation type="submission" date="2021-06" db="EMBL/GenBank/DDBJ databases">
        <title>Caerostris extrusa draft genome.</title>
        <authorList>
            <person name="Kono N."/>
            <person name="Arakawa K."/>
        </authorList>
    </citation>
    <scope>NUCLEOTIDE SEQUENCE [LARGE SCALE GENOMIC DNA]</scope>
</reference>
<feature type="region of interest" description="Disordered" evidence="1">
    <location>
        <begin position="406"/>
        <end position="434"/>
    </location>
</feature>
<keyword evidence="3" id="KW-1185">Reference proteome</keyword>
<comment type="caution">
    <text evidence="2">The sequence shown here is derived from an EMBL/GenBank/DDBJ whole genome shotgun (WGS) entry which is preliminary data.</text>
</comment>
<feature type="compositionally biased region" description="Low complexity" evidence="1">
    <location>
        <begin position="607"/>
        <end position="618"/>
    </location>
</feature>
<feature type="region of interest" description="Disordered" evidence="1">
    <location>
        <begin position="148"/>
        <end position="195"/>
    </location>
</feature>
<evidence type="ECO:0000256" key="1">
    <source>
        <dbReference type="SAM" id="MobiDB-lite"/>
    </source>
</evidence>
<gene>
    <name evidence="2" type="ORF">CEXT_511401</name>
</gene>
<sequence>MKTFCAVLDARQSNWQLEIFVLFSSVKVIIRASHSAIFLTCINEVGIKLNLKEIRIVSSLINVSVEGGKSRLHASIYRVASVKEGNTEQTLEAYDSSVVNIQPEAVALVKIKLKIIKIEAFESSLKETESSATMEKLEAVSQEVIKSSPKMTNGTLEQEFETKEVSSQTSNKSSDAKTNVMSSIQQNTKSSEQLSSKEIKNFTNLSIKNTKSATFFRAEPFTIVLKKESPHKIDSKIKPSTDQKNKSISSSVKIEIFEKQATSPQSTVDIENKSSVLEKKKKIFWKRSVSDENETASVSVALNEEKEINSSQSKTNVGTSIISKKIGSYASDANAEISTLKIIKEKDTSPRIKIMKYSVPKDETVSPFDSNIESIGRKEGKHFTTKKKASTEASILGKNSVLYETDAKTQRQKKKQGSLFTPPKTMTEASALKRSPTINTNLDLLARKGKKREIISPIVQEETDGPSYGRKTGSPVIEGEDEPFSNKRKKVHVSPDIKTKMEVSVTGNKIESLAIDAKANKMEEKCTSLQEKEACFTKKEENFVIESKENFENSEQADFETSIGKTECKGMKHAIITDKNGNIEFFTSDTDKEAEINKNLKTPSLQKTSKLLKQSSSKLKTDASTQTAENITGLKMNSSDKKNQKIVSLRRSDNLQNSNVSQRKHALKTPFDPKESRNSTNHQEKGTIKIPESPKTSASPKNDTNIFKKPETSKIPLRTIFKDFGTPKDIDSSSPKKCTHVETEKKNFLQIRENLLKQYSSQRSRLKKIFAEAHSVTKFKNCKTVALRAAKFQEKIDQNLLKLSENEKNKREHEQIKKPRKNCKLYQRRSIFA</sequence>
<dbReference type="AlphaFoldDB" id="A0AAV4YAG5"/>
<accession>A0AAV4YAG5</accession>
<feature type="compositionally biased region" description="Basic and acidic residues" evidence="1">
    <location>
        <begin position="671"/>
        <end position="687"/>
    </location>
</feature>
<dbReference type="Proteomes" id="UP001054945">
    <property type="component" value="Unassembled WGS sequence"/>
</dbReference>
<organism evidence="2 3">
    <name type="scientific">Caerostris extrusa</name>
    <name type="common">Bark spider</name>
    <name type="synonym">Caerostris bankana</name>
    <dbReference type="NCBI Taxonomy" id="172846"/>
    <lineage>
        <taxon>Eukaryota</taxon>
        <taxon>Metazoa</taxon>
        <taxon>Ecdysozoa</taxon>
        <taxon>Arthropoda</taxon>
        <taxon>Chelicerata</taxon>
        <taxon>Arachnida</taxon>
        <taxon>Araneae</taxon>
        <taxon>Araneomorphae</taxon>
        <taxon>Entelegynae</taxon>
        <taxon>Araneoidea</taxon>
        <taxon>Araneidae</taxon>
        <taxon>Caerostris</taxon>
    </lineage>
</organism>
<evidence type="ECO:0000313" key="3">
    <source>
        <dbReference type="Proteomes" id="UP001054945"/>
    </source>
</evidence>
<protein>
    <submittedName>
        <fullName evidence="2">Uncharacterized protein</fullName>
    </submittedName>
</protein>
<proteinExistence type="predicted"/>
<dbReference type="EMBL" id="BPLR01001533">
    <property type="protein sequence ID" value="GIZ02976.1"/>
    <property type="molecule type" value="Genomic_DNA"/>
</dbReference>
<feature type="region of interest" description="Disordered" evidence="1">
    <location>
        <begin position="607"/>
        <end position="708"/>
    </location>
</feature>
<feature type="region of interest" description="Disordered" evidence="1">
    <location>
        <begin position="462"/>
        <end position="492"/>
    </location>
</feature>
<feature type="compositionally biased region" description="Polar residues" evidence="1">
    <location>
        <begin position="694"/>
        <end position="705"/>
    </location>
</feature>
<evidence type="ECO:0000313" key="2">
    <source>
        <dbReference type="EMBL" id="GIZ02976.1"/>
    </source>
</evidence>